<protein>
    <submittedName>
        <fullName evidence="1">Uncharacterized protein</fullName>
    </submittedName>
</protein>
<accession>A0A1T3NP49</accession>
<name>A0A1T3NP49_9ACTN</name>
<evidence type="ECO:0000313" key="1">
    <source>
        <dbReference type="EMBL" id="OPC78475.1"/>
    </source>
</evidence>
<comment type="caution">
    <text evidence="1">The sequence shown here is derived from an EMBL/GenBank/DDBJ whole genome shotgun (WGS) entry which is preliminary data.</text>
</comment>
<keyword evidence="2" id="KW-1185">Reference proteome</keyword>
<organism evidence="1 2">
    <name type="scientific">Embleya scabrispora</name>
    <dbReference type="NCBI Taxonomy" id="159449"/>
    <lineage>
        <taxon>Bacteria</taxon>
        <taxon>Bacillati</taxon>
        <taxon>Actinomycetota</taxon>
        <taxon>Actinomycetes</taxon>
        <taxon>Kitasatosporales</taxon>
        <taxon>Streptomycetaceae</taxon>
        <taxon>Embleya</taxon>
    </lineage>
</organism>
<dbReference type="Proteomes" id="UP000190037">
    <property type="component" value="Unassembled WGS sequence"/>
</dbReference>
<reference evidence="1 2" key="1">
    <citation type="submission" date="2017-03" db="EMBL/GenBank/DDBJ databases">
        <title>Draft genome sequence of Streptomyces scabrisporus NF3, endophyte isolated from Amphipterygium adstringens.</title>
        <authorList>
            <person name="Vazquez M."/>
            <person name="Ceapa C.D."/>
            <person name="Rodriguez Luna D."/>
            <person name="Sanchez Esquivel S."/>
        </authorList>
    </citation>
    <scope>NUCLEOTIDE SEQUENCE [LARGE SCALE GENOMIC DNA]</scope>
    <source>
        <strain evidence="1 2">NF3</strain>
    </source>
</reference>
<dbReference type="EMBL" id="MWQN01000003">
    <property type="protein sequence ID" value="OPC78475.1"/>
    <property type="molecule type" value="Genomic_DNA"/>
</dbReference>
<dbReference type="AlphaFoldDB" id="A0A1T3NP49"/>
<proteinExistence type="predicted"/>
<gene>
    <name evidence="1" type="ORF">B4N89_37430</name>
</gene>
<evidence type="ECO:0000313" key="2">
    <source>
        <dbReference type="Proteomes" id="UP000190037"/>
    </source>
</evidence>
<dbReference type="OrthoDB" id="4330300at2"/>
<sequence>MGDRVTVPKTYGLGPIEVTAITGKSVEMVAPVTGSGFSISGCSGGGGVSSQGGGGVRMRCDRGTVATVNNTMSLEVVEIRDKTAVLSVKPAG</sequence>